<keyword evidence="3" id="KW-1185">Reference proteome</keyword>
<dbReference type="InterPro" id="IPR000477">
    <property type="entry name" value="RT_dom"/>
</dbReference>
<dbReference type="Proteomes" id="UP000030764">
    <property type="component" value="Unassembled WGS sequence"/>
</dbReference>
<feature type="domain" description="Reverse transcriptase" evidence="1">
    <location>
        <begin position="1"/>
        <end position="86"/>
    </location>
</feature>
<name>A0A085M1R4_9BILA</name>
<dbReference type="Pfam" id="PF17919">
    <property type="entry name" value="RT_RNaseH_2"/>
    <property type="match status" value="1"/>
</dbReference>
<organism evidence="2 3">
    <name type="scientific">Trichuris suis</name>
    <name type="common">pig whipworm</name>
    <dbReference type="NCBI Taxonomy" id="68888"/>
    <lineage>
        <taxon>Eukaryota</taxon>
        <taxon>Metazoa</taxon>
        <taxon>Ecdysozoa</taxon>
        <taxon>Nematoda</taxon>
        <taxon>Enoplea</taxon>
        <taxon>Dorylaimia</taxon>
        <taxon>Trichinellida</taxon>
        <taxon>Trichuridae</taxon>
        <taxon>Trichuris</taxon>
    </lineage>
</organism>
<dbReference type="InterPro" id="IPR043128">
    <property type="entry name" value="Rev_trsase/Diguanyl_cyclase"/>
</dbReference>
<gene>
    <name evidence="2" type="ORF">M513_07924</name>
</gene>
<dbReference type="EMBL" id="KL363242">
    <property type="protein sequence ID" value="KFD51160.1"/>
    <property type="molecule type" value="Genomic_DNA"/>
</dbReference>
<dbReference type="PROSITE" id="PS50878">
    <property type="entry name" value="RT_POL"/>
    <property type="match status" value="1"/>
</dbReference>
<dbReference type="PANTHER" id="PTHR33064">
    <property type="entry name" value="POL PROTEIN"/>
    <property type="match status" value="1"/>
</dbReference>
<dbReference type="Pfam" id="PF00078">
    <property type="entry name" value="RVT_1"/>
    <property type="match status" value="1"/>
</dbReference>
<dbReference type="InterPro" id="IPR043502">
    <property type="entry name" value="DNA/RNA_pol_sf"/>
</dbReference>
<dbReference type="InterPro" id="IPR041577">
    <property type="entry name" value="RT_RNaseH_2"/>
</dbReference>
<dbReference type="AlphaFoldDB" id="A0A085M1R4"/>
<proteinExistence type="predicted"/>
<dbReference type="Gene3D" id="3.30.70.270">
    <property type="match status" value="1"/>
</dbReference>
<dbReference type="SUPFAM" id="SSF56672">
    <property type="entry name" value="DNA/RNA polymerases"/>
    <property type="match status" value="1"/>
</dbReference>
<evidence type="ECO:0000313" key="3">
    <source>
        <dbReference type="Proteomes" id="UP000030764"/>
    </source>
</evidence>
<evidence type="ECO:0000259" key="1">
    <source>
        <dbReference type="PROSITE" id="PS50878"/>
    </source>
</evidence>
<dbReference type="PANTHER" id="PTHR33064:SF37">
    <property type="entry name" value="RIBONUCLEASE H"/>
    <property type="match status" value="1"/>
</dbReference>
<dbReference type="InterPro" id="IPR051320">
    <property type="entry name" value="Viral_Replic_Matur_Polypro"/>
</dbReference>
<evidence type="ECO:0000313" key="2">
    <source>
        <dbReference type="EMBL" id="KFD51160.1"/>
    </source>
</evidence>
<protein>
    <recommendedName>
        <fullName evidence="1">Reverse transcriptase domain-containing protein</fullName>
    </recommendedName>
</protein>
<accession>A0A085M1R4</accession>
<reference evidence="2 3" key="1">
    <citation type="journal article" date="2014" name="Nat. Genet.">
        <title>Genome and transcriptome of the porcine whipworm Trichuris suis.</title>
        <authorList>
            <person name="Jex A.R."/>
            <person name="Nejsum P."/>
            <person name="Schwarz E.M."/>
            <person name="Hu L."/>
            <person name="Young N.D."/>
            <person name="Hall R.S."/>
            <person name="Korhonen P.K."/>
            <person name="Liao S."/>
            <person name="Thamsborg S."/>
            <person name="Xia J."/>
            <person name="Xu P."/>
            <person name="Wang S."/>
            <person name="Scheerlinck J.P."/>
            <person name="Hofmann A."/>
            <person name="Sternberg P.W."/>
            <person name="Wang J."/>
            <person name="Gasser R.B."/>
        </authorList>
    </citation>
    <scope>NUCLEOTIDE SEQUENCE [LARGE SCALE GENOMIC DNA]</scope>
    <source>
        <strain evidence="2">DCEP-RM93M</strain>
    </source>
</reference>
<sequence>MQTFQRFTDQVLRELDDCFAYVDDILLASRSENEHMVLLRNLFDRVARYEIKMNPEDGESSVITRPLDALVAKAANRNILWSQEVLKAFNEVKSTLATATLLEYADPSAPLALKVEVSDQAIGTVH</sequence>